<dbReference type="EMBL" id="JAUKUD010000005">
    <property type="protein sequence ID" value="KAK0742604.1"/>
    <property type="molecule type" value="Genomic_DNA"/>
</dbReference>
<reference evidence="2" key="1">
    <citation type="submission" date="2023-06" db="EMBL/GenBank/DDBJ databases">
        <title>Genome-scale phylogeny and comparative genomics of the fungal order Sordariales.</title>
        <authorList>
            <consortium name="Lawrence Berkeley National Laboratory"/>
            <person name="Hensen N."/>
            <person name="Bonometti L."/>
            <person name="Westerberg I."/>
            <person name="Brannstrom I.O."/>
            <person name="Guillou S."/>
            <person name="Cros-Aarteil S."/>
            <person name="Calhoun S."/>
            <person name="Haridas S."/>
            <person name="Kuo A."/>
            <person name="Mondo S."/>
            <person name="Pangilinan J."/>
            <person name="Riley R."/>
            <person name="LaButti K."/>
            <person name="Andreopoulos B."/>
            <person name="Lipzen A."/>
            <person name="Chen C."/>
            <person name="Yanf M."/>
            <person name="Daum C."/>
            <person name="Ng V."/>
            <person name="Clum A."/>
            <person name="Steindorff A."/>
            <person name="Ohm R."/>
            <person name="Martin F."/>
            <person name="Silar P."/>
            <person name="Natvig D."/>
            <person name="Lalanne C."/>
            <person name="Gautier V."/>
            <person name="Ament-velasquez S.L."/>
            <person name="Kruys A."/>
            <person name="Hutchinson M.I."/>
            <person name="Powell A.J."/>
            <person name="Barry K."/>
            <person name="Miller A.N."/>
            <person name="Grigoriev I.V."/>
            <person name="Debuchy R."/>
            <person name="Gladieux P."/>
            <person name="Thoren M.H."/>
            <person name="Johannesson H."/>
        </authorList>
    </citation>
    <scope>NUCLEOTIDE SEQUENCE</scope>
    <source>
        <strain evidence="2">SMH3187-1</strain>
    </source>
</reference>
<organism evidence="2 3">
    <name type="scientific">Schizothecium vesticola</name>
    <dbReference type="NCBI Taxonomy" id="314040"/>
    <lineage>
        <taxon>Eukaryota</taxon>
        <taxon>Fungi</taxon>
        <taxon>Dikarya</taxon>
        <taxon>Ascomycota</taxon>
        <taxon>Pezizomycotina</taxon>
        <taxon>Sordariomycetes</taxon>
        <taxon>Sordariomycetidae</taxon>
        <taxon>Sordariales</taxon>
        <taxon>Schizotheciaceae</taxon>
        <taxon>Schizothecium</taxon>
    </lineage>
</organism>
<dbReference type="AlphaFoldDB" id="A0AA40K1I5"/>
<evidence type="ECO:0000313" key="2">
    <source>
        <dbReference type="EMBL" id="KAK0742604.1"/>
    </source>
</evidence>
<sequence length="552" mass="58926">MPIANNSSRYRPELPAEVKVLQPPAPTLPPSPVPSILWLPGTCKWQGPSGHWKQSFRCPTPRLDPTELDTILPLCLLLSFHGCAPGSRGSMYKAKTNVHLRSAYISASRLPVQDLARWPDGRSLPVHRLEGEATTHIPDQRRRHVPQADISDTTHLSLRFFSARVSDRSEEASPVTATTTTECKDQEQKPHLLTNAPTGSVVSIDNGDDNAVAVFPVPARDRRKQTETEAAAHGGGADIQSDVPAGRPRATTAMVQVASMAPMSNRVAIKDAGHGQTRLVRPQTVPHLALTMISGIQCLGTSRPPAADSGPQKQKREPTANRQIEVIGPAANVGVLYRQHPICLVGGRASLIVVAQRRLSDCQHKIRGQASSTDDAVPGRVYRAERGTGPGRGSSFTGCGYSVRGKVGVGSAGAPSRSVMCGGAGEARHTLGGDHGPVAVADATSPGHRRAEGRRRLDVQSLGDWGCTGISERRRTPSARISNRGCAGGSPEFSALTVLLTTDGSMQTMGFSHGFLCFVGMQSIVLEDEIRTWGPLRFEILGGYSPAFGVRA</sequence>
<dbReference type="Proteomes" id="UP001172155">
    <property type="component" value="Unassembled WGS sequence"/>
</dbReference>
<evidence type="ECO:0000256" key="1">
    <source>
        <dbReference type="SAM" id="MobiDB-lite"/>
    </source>
</evidence>
<feature type="region of interest" description="Disordered" evidence="1">
    <location>
        <begin position="220"/>
        <end position="245"/>
    </location>
</feature>
<gene>
    <name evidence="2" type="ORF">B0T18DRAFT_467024</name>
</gene>
<feature type="region of interest" description="Disordered" evidence="1">
    <location>
        <begin position="300"/>
        <end position="321"/>
    </location>
</feature>
<protein>
    <submittedName>
        <fullName evidence="2">Uncharacterized protein</fullName>
    </submittedName>
</protein>
<comment type="caution">
    <text evidence="2">The sequence shown here is derived from an EMBL/GenBank/DDBJ whole genome shotgun (WGS) entry which is preliminary data.</text>
</comment>
<name>A0AA40K1I5_9PEZI</name>
<keyword evidence="3" id="KW-1185">Reference proteome</keyword>
<proteinExistence type="predicted"/>
<evidence type="ECO:0000313" key="3">
    <source>
        <dbReference type="Proteomes" id="UP001172155"/>
    </source>
</evidence>
<accession>A0AA40K1I5</accession>